<dbReference type="InterPro" id="IPR002048">
    <property type="entry name" value="EF_hand_dom"/>
</dbReference>
<keyword evidence="7 8" id="KW-0788">Thiol protease</keyword>
<dbReference type="GO" id="GO:0005509">
    <property type="term" value="F:calcium ion binding"/>
    <property type="evidence" value="ECO:0007669"/>
    <property type="project" value="InterPro"/>
</dbReference>
<evidence type="ECO:0000256" key="6">
    <source>
        <dbReference type="ARBA" id="ARBA00022801"/>
    </source>
</evidence>
<feature type="region of interest" description="Disordered" evidence="9">
    <location>
        <begin position="145"/>
        <end position="170"/>
    </location>
</feature>
<evidence type="ECO:0000259" key="10">
    <source>
        <dbReference type="PROSITE" id="PS50222"/>
    </source>
</evidence>
<dbReference type="GO" id="GO:0004843">
    <property type="term" value="F:cysteine-type deubiquitinase activity"/>
    <property type="evidence" value="ECO:0007669"/>
    <property type="project" value="UniProtKB-UniRule"/>
</dbReference>
<dbReference type="SMART" id="SM01174">
    <property type="entry name" value="DUF4205"/>
    <property type="match status" value="1"/>
</dbReference>
<dbReference type="PANTHER" id="PTHR12473">
    <property type="entry name" value="UBIQUITIN CARBOXYL-TERMINAL HYDROLASE MINDY-4-RELATED"/>
    <property type="match status" value="1"/>
</dbReference>
<dbReference type="Pfam" id="PF13898">
    <property type="entry name" value="MINDY-3_4_CD"/>
    <property type="match status" value="1"/>
</dbReference>
<dbReference type="PANTHER" id="PTHR12473:SF17">
    <property type="entry name" value="UBIQUITIN CARBOXYL-TERMINAL HYDROLASE MINDY-3"/>
    <property type="match status" value="1"/>
</dbReference>
<dbReference type="Gene3D" id="1.10.238.10">
    <property type="entry name" value="EF-hand"/>
    <property type="match status" value="1"/>
</dbReference>
<comment type="function">
    <text evidence="2 8">Hydrolase that can remove 'Lys-48'-linked conjugated ubiquitin from proteins.</text>
</comment>
<dbReference type="PROSITE" id="PS50222">
    <property type="entry name" value="EF_HAND_2"/>
    <property type="match status" value="1"/>
</dbReference>
<comment type="catalytic activity">
    <reaction evidence="1 8">
        <text>Thiol-dependent hydrolysis of ester, thioester, amide, peptide and isopeptide bonds formed by the C-terminal Gly of ubiquitin (a 76-residue protein attached to proteins as an intracellular targeting signal).</text>
        <dbReference type="EC" id="3.4.19.12"/>
    </reaction>
</comment>
<gene>
    <name evidence="11" type="ORF">MNOR_LOCUS28163</name>
</gene>
<sequence length="470" mass="53147">MQGVIKEFEQAQRASQITMGSIRTQRIFRWPTFFIVCNKDSVKLVNICKGLKEITTVGPGFKFEQKITTNVIIQVAKTEGGHVASHYCICISNTQVIIHQLRVSPSIAADLSSNLAQILSIGHKINQIGPFELACLDDPLPLSENNVNHTADESSPQEPDQPKPGPTAKDHHLFHSHIRIREFDSEHALQTHLERNLNKYKCQYGVLLFLYSVILTKGVSMVQEEMGDLGESMIDNNEGHGSQALINLLISGRATPYVWDGDKDVGGMSLVGIARRPAVGFLTRLEHLRYVQVGWYLKNPTNPVWILGSETHLTVLFSWSKNLVTPDSEVERAKQVFSWYDTEGNHFIPRDKLKEVLEKLNLCTDDDFIQFMCKELDPENMGVILYHKFVEAFFTPDESYKPPDTFTVYHYNGLESSCPQNKIQFAEICVTLQESHVGFSPSNNSEFLSCLTTKWPNLDVIFNDFIPSLN</sequence>
<protein>
    <recommendedName>
        <fullName evidence="8">Ubiquitin carboxyl-terminal hydrolase MINDY</fullName>
        <ecNumber evidence="8">3.4.19.12</ecNumber>
    </recommendedName>
</protein>
<organism evidence="11 12">
    <name type="scientific">Meganyctiphanes norvegica</name>
    <name type="common">Northern krill</name>
    <name type="synonym">Thysanopoda norvegica</name>
    <dbReference type="NCBI Taxonomy" id="48144"/>
    <lineage>
        <taxon>Eukaryota</taxon>
        <taxon>Metazoa</taxon>
        <taxon>Ecdysozoa</taxon>
        <taxon>Arthropoda</taxon>
        <taxon>Crustacea</taxon>
        <taxon>Multicrustacea</taxon>
        <taxon>Malacostraca</taxon>
        <taxon>Eumalacostraca</taxon>
        <taxon>Eucarida</taxon>
        <taxon>Euphausiacea</taxon>
        <taxon>Euphausiidae</taxon>
        <taxon>Meganyctiphanes</taxon>
    </lineage>
</organism>
<feature type="compositionally biased region" description="Polar residues" evidence="9">
    <location>
        <begin position="145"/>
        <end position="158"/>
    </location>
</feature>
<evidence type="ECO:0000256" key="8">
    <source>
        <dbReference type="RuleBase" id="RU367088"/>
    </source>
</evidence>
<dbReference type="SUPFAM" id="SSF47473">
    <property type="entry name" value="EF-hand"/>
    <property type="match status" value="1"/>
</dbReference>
<dbReference type="InterPro" id="IPR011992">
    <property type="entry name" value="EF-hand-dom_pair"/>
</dbReference>
<evidence type="ECO:0000256" key="4">
    <source>
        <dbReference type="ARBA" id="ARBA00022670"/>
    </source>
</evidence>
<accession>A0AAV2RSY8</accession>
<reference evidence="11 12" key="1">
    <citation type="submission" date="2024-05" db="EMBL/GenBank/DDBJ databases">
        <authorList>
            <person name="Wallberg A."/>
        </authorList>
    </citation>
    <scope>NUCLEOTIDE SEQUENCE [LARGE SCALE GENOMIC DNA]</scope>
</reference>
<evidence type="ECO:0000256" key="7">
    <source>
        <dbReference type="ARBA" id="ARBA00022807"/>
    </source>
</evidence>
<dbReference type="Proteomes" id="UP001497623">
    <property type="component" value="Unassembled WGS sequence"/>
</dbReference>
<evidence type="ECO:0000256" key="1">
    <source>
        <dbReference type="ARBA" id="ARBA00000707"/>
    </source>
</evidence>
<keyword evidence="6 8" id="KW-0378">Hydrolase</keyword>
<evidence type="ECO:0000313" key="11">
    <source>
        <dbReference type="EMBL" id="CAL4138045.1"/>
    </source>
</evidence>
<evidence type="ECO:0000256" key="3">
    <source>
        <dbReference type="ARBA" id="ARBA00011074"/>
    </source>
</evidence>
<dbReference type="InterPro" id="IPR039785">
    <property type="entry name" value="MINY3/4"/>
</dbReference>
<evidence type="ECO:0000313" key="12">
    <source>
        <dbReference type="Proteomes" id="UP001497623"/>
    </source>
</evidence>
<dbReference type="InterPro" id="IPR025257">
    <property type="entry name" value="MINDY-3/4_CD"/>
</dbReference>
<dbReference type="EMBL" id="CAXKWB010030632">
    <property type="protein sequence ID" value="CAL4138045.1"/>
    <property type="molecule type" value="Genomic_DNA"/>
</dbReference>
<evidence type="ECO:0000256" key="9">
    <source>
        <dbReference type="SAM" id="MobiDB-lite"/>
    </source>
</evidence>
<name>A0AAV2RSY8_MEGNR</name>
<dbReference type="GO" id="GO:0071108">
    <property type="term" value="P:protein K48-linked deubiquitination"/>
    <property type="evidence" value="ECO:0007669"/>
    <property type="project" value="InterPro"/>
</dbReference>
<keyword evidence="12" id="KW-1185">Reference proteome</keyword>
<dbReference type="GO" id="GO:1990380">
    <property type="term" value="F:K48-linked deubiquitinase activity"/>
    <property type="evidence" value="ECO:0007669"/>
    <property type="project" value="UniProtKB-UniRule"/>
</dbReference>
<proteinExistence type="inferred from homology"/>
<keyword evidence="5 8" id="KW-0833">Ubl conjugation pathway</keyword>
<evidence type="ECO:0000256" key="2">
    <source>
        <dbReference type="ARBA" id="ARBA00002107"/>
    </source>
</evidence>
<comment type="similarity">
    <text evidence="3 8">Belongs to the MINDY deubiquitinase family. FAM188 subfamily.</text>
</comment>
<dbReference type="EC" id="3.4.19.12" evidence="8"/>
<comment type="caution">
    <text evidence="11">The sequence shown here is derived from an EMBL/GenBank/DDBJ whole genome shotgun (WGS) entry which is preliminary data.</text>
</comment>
<dbReference type="GO" id="GO:0006508">
    <property type="term" value="P:proteolysis"/>
    <property type="evidence" value="ECO:0007669"/>
    <property type="project" value="UniProtKB-KW"/>
</dbReference>
<feature type="domain" description="EF-hand" evidence="10">
    <location>
        <begin position="328"/>
        <end position="363"/>
    </location>
</feature>
<evidence type="ECO:0000256" key="5">
    <source>
        <dbReference type="ARBA" id="ARBA00022786"/>
    </source>
</evidence>
<keyword evidence="4 8" id="KW-0645">Protease</keyword>
<dbReference type="AlphaFoldDB" id="A0AAV2RSY8"/>